<sequence length="235" mass="27294">MRDIVIASAMDIDKYPKHRFRASARWDVYVVILFLLSLLNYLRSQVGLSVQGPGCSAPARFLDYSMYHKWITRTITRIGRPAITRIAPNRLIMRRTVTNIQRFGDCDSEEMDHVLYGDETIIDPSIRYKNQVRYNVMRLQGWGVKPNSICYSFEMLQIELYVVIDFNGPVKYSIRTYGNEIKMLDPLQLNAVDNQMYTKPSAIREVGNIILLYPQADTTLSSSRFHRTVFAHDVR</sequence>
<accession>A0ACC1CKA8</accession>
<evidence type="ECO:0000313" key="2">
    <source>
        <dbReference type="Proteomes" id="UP000824533"/>
    </source>
</evidence>
<dbReference type="EMBL" id="CM034409">
    <property type="protein sequence ID" value="KAJ0171986.1"/>
    <property type="molecule type" value="Genomic_DNA"/>
</dbReference>
<protein>
    <submittedName>
        <fullName evidence="1">Uncharacterized protein</fullName>
    </submittedName>
</protein>
<organism evidence="1 2">
    <name type="scientific">Dendrolimus kikuchii</name>
    <dbReference type="NCBI Taxonomy" id="765133"/>
    <lineage>
        <taxon>Eukaryota</taxon>
        <taxon>Metazoa</taxon>
        <taxon>Ecdysozoa</taxon>
        <taxon>Arthropoda</taxon>
        <taxon>Hexapoda</taxon>
        <taxon>Insecta</taxon>
        <taxon>Pterygota</taxon>
        <taxon>Neoptera</taxon>
        <taxon>Endopterygota</taxon>
        <taxon>Lepidoptera</taxon>
        <taxon>Glossata</taxon>
        <taxon>Ditrysia</taxon>
        <taxon>Bombycoidea</taxon>
        <taxon>Lasiocampidae</taxon>
        <taxon>Dendrolimus</taxon>
    </lineage>
</organism>
<reference evidence="1 2" key="1">
    <citation type="journal article" date="2021" name="Front. Genet.">
        <title>Chromosome-Level Genome Assembly Reveals Significant Gene Expansion in the Toll and IMD Signaling Pathways of Dendrolimus kikuchii.</title>
        <authorList>
            <person name="Zhou J."/>
            <person name="Wu P."/>
            <person name="Xiong Z."/>
            <person name="Liu N."/>
            <person name="Zhao N."/>
            <person name="Ji M."/>
            <person name="Qiu Y."/>
            <person name="Yang B."/>
        </authorList>
    </citation>
    <scope>NUCLEOTIDE SEQUENCE [LARGE SCALE GENOMIC DNA]</scope>
    <source>
        <strain evidence="1">Ann1</strain>
    </source>
</reference>
<comment type="caution">
    <text evidence="1">The sequence shown here is derived from an EMBL/GenBank/DDBJ whole genome shotgun (WGS) entry which is preliminary data.</text>
</comment>
<gene>
    <name evidence="1" type="ORF">K1T71_012749</name>
</gene>
<name>A0ACC1CKA8_9NEOP</name>
<keyword evidence="2" id="KW-1185">Reference proteome</keyword>
<proteinExistence type="predicted"/>
<evidence type="ECO:0000313" key="1">
    <source>
        <dbReference type="EMBL" id="KAJ0171986.1"/>
    </source>
</evidence>
<dbReference type="Proteomes" id="UP000824533">
    <property type="component" value="Linkage Group LG23"/>
</dbReference>